<protein>
    <recommendedName>
        <fullName evidence="4">DUF2141 domain-containing protein</fullName>
    </recommendedName>
</protein>
<accession>A0ABU1B082</accession>
<feature type="chain" id="PRO_5045411005" description="DUF2141 domain-containing protein" evidence="1">
    <location>
        <begin position="21"/>
        <end position="153"/>
    </location>
</feature>
<keyword evidence="1" id="KW-0732">Signal</keyword>
<evidence type="ECO:0008006" key="4">
    <source>
        <dbReference type="Google" id="ProtNLM"/>
    </source>
</evidence>
<dbReference type="EMBL" id="JARXHW010000183">
    <property type="protein sequence ID" value="MDQ8209801.1"/>
    <property type="molecule type" value="Genomic_DNA"/>
</dbReference>
<feature type="signal peptide" evidence="1">
    <location>
        <begin position="1"/>
        <end position="20"/>
    </location>
</feature>
<evidence type="ECO:0000313" key="3">
    <source>
        <dbReference type="Proteomes" id="UP001225316"/>
    </source>
</evidence>
<reference evidence="2 3" key="1">
    <citation type="submission" date="2023-04" db="EMBL/GenBank/DDBJ databases">
        <title>A novel bacteria isolated from coastal sediment.</title>
        <authorList>
            <person name="Liu X.-J."/>
            <person name="Du Z.-J."/>
        </authorList>
    </citation>
    <scope>NUCLEOTIDE SEQUENCE [LARGE SCALE GENOMIC DNA]</scope>
    <source>
        <strain evidence="2 3">SDUM461003</strain>
    </source>
</reference>
<evidence type="ECO:0000313" key="2">
    <source>
        <dbReference type="EMBL" id="MDQ8209801.1"/>
    </source>
</evidence>
<gene>
    <name evidence="2" type="ORF">QEH52_19940</name>
</gene>
<organism evidence="2 3">
    <name type="scientific">Thalassobacterium maritimum</name>
    <dbReference type="NCBI Taxonomy" id="3041265"/>
    <lineage>
        <taxon>Bacteria</taxon>
        <taxon>Pseudomonadati</taxon>
        <taxon>Verrucomicrobiota</taxon>
        <taxon>Opitutia</taxon>
        <taxon>Puniceicoccales</taxon>
        <taxon>Coraliomargaritaceae</taxon>
        <taxon>Thalassobacterium</taxon>
    </lineage>
</organism>
<keyword evidence="3" id="KW-1185">Reference proteome</keyword>
<comment type="caution">
    <text evidence="2">The sequence shown here is derived from an EMBL/GenBank/DDBJ whole genome shotgun (WGS) entry which is preliminary data.</text>
</comment>
<sequence length="153" mass="17313">MKHVLQSLLLLICLCSTAFASSIDYFLPKKFEVMDVIAEVKVLVVDKKYNETLKLNELTCECLVLRSFKGINEKQKLSVSFYIHEGPNVEIGSEHLVFAFNHTSGLRAFGGFSGLTPKGQSYHNPTDEGYKKLSYSKLIEELEKHSKRANQSH</sequence>
<evidence type="ECO:0000256" key="1">
    <source>
        <dbReference type="SAM" id="SignalP"/>
    </source>
</evidence>
<name>A0ABU1B082_9BACT</name>
<dbReference type="Proteomes" id="UP001225316">
    <property type="component" value="Unassembled WGS sequence"/>
</dbReference>
<dbReference type="RefSeq" id="WP_308952719.1">
    <property type="nucleotide sequence ID" value="NZ_JARXHW010000183.1"/>
</dbReference>
<proteinExistence type="predicted"/>